<organism evidence="1 2">
    <name type="scientific">Metasolibacillus meyeri</name>
    <dbReference type="NCBI Taxonomy" id="1071052"/>
    <lineage>
        <taxon>Bacteria</taxon>
        <taxon>Bacillati</taxon>
        <taxon>Bacillota</taxon>
        <taxon>Bacilli</taxon>
        <taxon>Bacillales</taxon>
        <taxon>Caryophanaceae</taxon>
        <taxon>Metasolibacillus</taxon>
    </lineage>
</organism>
<dbReference type="Proteomes" id="UP001344888">
    <property type="component" value="Unassembled WGS sequence"/>
</dbReference>
<gene>
    <name evidence="1" type="ORF">P9B03_11195</name>
</gene>
<proteinExistence type="predicted"/>
<sequence length="113" mass="12932">MLKPVIDPIATLGSTLLLVDIAPKFEQVKNDDGKFERTDKIISYVYSVVCVERKFEKVSIKIDEKRPLFDTEKEDIPESTIVAFENLTITPYVQNGWIQLSSKADKCFVCEEE</sequence>
<dbReference type="EMBL" id="JARSFG010000015">
    <property type="protein sequence ID" value="MEC1179049.1"/>
    <property type="molecule type" value="Genomic_DNA"/>
</dbReference>
<dbReference type="AlphaFoldDB" id="A0AAW9NUP7"/>
<protein>
    <submittedName>
        <fullName evidence="1">Uncharacterized protein</fullName>
    </submittedName>
</protein>
<comment type="caution">
    <text evidence="1">The sequence shown here is derived from an EMBL/GenBank/DDBJ whole genome shotgun (WGS) entry which is preliminary data.</text>
</comment>
<keyword evidence="2" id="KW-1185">Reference proteome</keyword>
<name>A0AAW9NUP7_9BACL</name>
<reference evidence="1 2" key="1">
    <citation type="submission" date="2023-03" db="EMBL/GenBank/DDBJ databases">
        <title>Bacillus Genome Sequencing.</title>
        <authorList>
            <person name="Dunlap C."/>
        </authorList>
    </citation>
    <scope>NUCLEOTIDE SEQUENCE [LARGE SCALE GENOMIC DNA]</scope>
    <source>
        <strain evidence="1 2">B-59205</strain>
    </source>
</reference>
<evidence type="ECO:0000313" key="2">
    <source>
        <dbReference type="Proteomes" id="UP001344888"/>
    </source>
</evidence>
<dbReference type="RefSeq" id="WP_326123546.1">
    <property type="nucleotide sequence ID" value="NZ_JARSFG010000015.1"/>
</dbReference>
<evidence type="ECO:0000313" key="1">
    <source>
        <dbReference type="EMBL" id="MEC1179049.1"/>
    </source>
</evidence>
<accession>A0AAW9NUP7</accession>